<dbReference type="GO" id="GO:0005737">
    <property type="term" value="C:cytoplasm"/>
    <property type="evidence" value="ECO:0007669"/>
    <property type="project" value="TreeGrafter"/>
</dbReference>
<evidence type="ECO:0000256" key="1">
    <source>
        <dbReference type="SAM" id="MobiDB-lite"/>
    </source>
</evidence>
<feature type="region of interest" description="Disordered" evidence="1">
    <location>
        <begin position="209"/>
        <end position="232"/>
    </location>
</feature>
<dbReference type="SUPFAM" id="SSF47874">
    <property type="entry name" value="Annexin"/>
    <property type="match status" value="1"/>
</dbReference>
<feature type="compositionally biased region" description="Acidic residues" evidence="1">
    <location>
        <begin position="303"/>
        <end position="315"/>
    </location>
</feature>
<proteinExistence type="predicted"/>
<name>A0A0G2E9Q3_PHACM</name>
<dbReference type="GO" id="GO:0005509">
    <property type="term" value="F:calcium ion binding"/>
    <property type="evidence" value="ECO:0007669"/>
    <property type="project" value="InterPro"/>
</dbReference>
<dbReference type="Proteomes" id="UP000053317">
    <property type="component" value="Unassembled WGS sequence"/>
</dbReference>
<gene>
    <name evidence="2" type="ORF">UCRPC4_g04428</name>
</gene>
<feature type="compositionally biased region" description="Basic residues" evidence="1">
    <location>
        <begin position="321"/>
        <end position="330"/>
    </location>
</feature>
<feature type="region of interest" description="Disordered" evidence="1">
    <location>
        <begin position="287"/>
        <end position="331"/>
    </location>
</feature>
<protein>
    <submittedName>
        <fullName evidence="2">Putative annexin anxc4</fullName>
    </submittedName>
</protein>
<sequence length="646" mass="71770">MLSCASRNKPLGFRLRHLALGSRLAGASGLVHVPTIVQEIGREILETKVTIEAMIETTGATNESSSDSSDGEKKKSKKHDKNKGVSPIPGYIQPATVVYAQPVAAPMPPNDYHNTRHMSYVQPPAPGQYPPGYLGHTEVPDHHRTHSISSPPGTNARMYMEGQQYQCSDPHDVRYRPTPKEEPQYIQRGEKVYVKTVGPNREAQYVEVKTDKHNKHEKEKRSNAYGPSSSVESITPRVGRLAVAGAAGAGGLLAVDSLSNHGHHSRHGKPPASPLLEAYHGTYQSISPMPSPMMLPGSYNNEDVSDIDSLDESDSEDGHGHHIKSVKPKSKPLVTTTGALAVRNRHNSDVSIAEGSPLGSKRVTFYDPEKDAKALEKALNHHRVDTEPVIKILPHLSSDEILLLRTEYKKHAKVGGAGINIAKQIKMKITGNLGKAAYATALGRWESEAHWANLWYQGGATRRELLIESLMGRSNQEIREIKRCFSDKRYNDDLERCMKAELKADKFRLAILLALEERRMSEGERLDLELVKRDVWDLHQALVGKEGGETAMIQIIVGETLAHILNGALNRPMRDALLLRQAIAETAPGKDRVELLISRVVRIHWEPKHMERVKMEYFKRYKSDVRSDLEREVKGEVAGFLGAMMA</sequence>
<feature type="compositionally biased region" description="Basic and acidic residues" evidence="1">
    <location>
        <begin position="209"/>
        <end position="222"/>
    </location>
</feature>
<evidence type="ECO:0000313" key="3">
    <source>
        <dbReference type="Proteomes" id="UP000053317"/>
    </source>
</evidence>
<dbReference type="InterPro" id="IPR037104">
    <property type="entry name" value="Annexin_sf"/>
</dbReference>
<keyword evidence="3" id="KW-1185">Reference proteome</keyword>
<dbReference type="GO" id="GO:0005544">
    <property type="term" value="F:calcium-dependent phospholipid binding"/>
    <property type="evidence" value="ECO:0007669"/>
    <property type="project" value="InterPro"/>
</dbReference>
<accession>A0A0G2E9Q3</accession>
<feature type="region of interest" description="Disordered" evidence="1">
    <location>
        <begin position="56"/>
        <end position="88"/>
    </location>
</feature>
<dbReference type="AlphaFoldDB" id="A0A0G2E9Q3"/>
<dbReference type="GO" id="GO:0005634">
    <property type="term" value="C:nucleus"/>
    <property type="evidence" value="ECO:0007669"/>
    <property type="project" value="TreeGrafter"/>
</dbReference>
<dbReference type="GO" id="GO:0001786">
    <property type="term" value="F:phosphatidylserine binding"/>
    <property type="evidence" value="ECO:0007669"/>
    <property type="project" value="TreeGrafter"/>
</dbReference>
<dbReference type="PANTHER" id="PTHR10502:SF107">
    <property type="entry name" value="ANNEXIN ANXC4 (AFU_ORTHOLOGUE AFUA_3G07020)"/>
    <property type="match status" value="1"/>
</dbReference>
<dbReference type="GO" id="GO:0005886">
    <property type="term" value="C:plasma membrane"/>
    <property type="evidence" value="ECO:0007669"/>
    <property type="project" value="TreeGrafter"/>
</dbReference>
<dbReference type="OrthoDB" id="2134400at2759"/>
<reference evidence="2 3" key="2">
    <citation type="submission" date="2015-05" db="EMBL/GenBank/DDBJ databases">
        <authorList>
            <person name="Morales-Cruz A."/>
            <person name="Amrine K.C."/>
            <person name="Cantu D."/>
        </authorList>
    </citation>
    <scope>NUCLEOTIDE SEQUENCE [LARGE SCALE GENOMIC DNA]</scope>
    <source>
        <strain evidence="2">UCRPC4</strain>
    </source>
</reference>
<dbReference type="EMBL" id="LCWF01000106">
    <property type="protein sequence ID" value="KKY19727.1"/>
    <property type="molecule type" value="Genomic_DNA"/>
</dbReference>
<evidence type="ECO:0000313" key="2">
    <source>
        <dbReference type="EMBL" id="KKY19727.1"/>
    </source>
</evidence>
<organism evidence="2 3">
    <name type="scientific">Phaeomoniella chlamydospora</name>
    <name type="common">Phaeoacremonium chlamydosporum</name>
    <dbReference type="NCBI Taxonomy" id="158046"/>
    <lineage>
        <taxon>Eukaryota</taxon>
        <taxon>Fungi</taxon>
        <taxon>Dikarya</taxon>
        <taxon>Ascomycota</taxon>
        <taxon>Pezizomycotina</taxon>
        <taxon>Eurotiomycetes</taxon>
        <taxon>Chaetothyriomycetidae</taxon>
        <taxon>Phaeomoniellales</taxon>
        <taxon>Phaeomoniellaceae</taxon>
        <taxon>Phaeomoniella</taxon>
    </lineage>
</organism>
<dbReference type="PANTHER" id="PTHR10502">
    <property type="entry name" value="ANNEXIN"/>
    <property type="match status" value="1"/>
</dbReference>
<reference evidence="2 3" key="1">
    <citation type="submission" date="2015-05" db="EMBL/GenBank/DDBJ databases">
        <title>Distinctive expansion of gene families associated with plant cell wall degradation and secondary metabolism in the genomes of grapevine trunk pathogens.</title>
        <authorList>
            <person name="Lawrence D.P."/>
            <person name="Travadon R."/>
            <person name="Rolshausen P.E."/>
            <person name="Baumgartner K."/>
        </authorList>
    </citation>
    <scope>NUCLEOTIDE SEQUENCE [LARGE SCALE GENOMIC DNA]</scope>
    <source>
        <strain evidence="2">UCRPC4</strain>
    </source>
</reference>
<dbReference type="GO" id="GO:0012506">
    <property type="term" value="C:vesicle membrane"/>
    <property type="evidence" value="ECO:0007669"/>
    <property type="project" value="TreeGrafter"/>
</dbReference>
<dbReference type="Gene3D" id="1.10.220.10">
    <property type="entry name" value="Annexin"/>
    <property type="match status" value="3"/>
</dbReference>
<comment type="caution">
    <text evidence="2">The sequence shown here is derived from an EMBL/GenBank/DDBJ whole genome shotgun (WGS) entry which is preliminary data.</text>
</comment>